<sequence length="53" mass="5772">MALKLRGIIVAVLLFLVVAIDFTSKVMSILADGVLVAAVIAIMWPVFKRTNNE</sequence>
<evidence type="ECO:0000313" key="2">
    <source>
        <dbReference type="EMBL" id="AIX12387.1"/>
    </source>
</evidence>
<dbReference type="OrthoDB" id="29015at10239"/>
<keyword evidence="1" id="KW-0812">Transmembrane</keyword>
<proteinExistence type="predicted"/>
<dbReference type="EMBL" id="KM236242">
    <property type="protein sequence ID" value="AIX12387.1"/>
    <property type="molecule type" value="Genomic_DNA"/>
</dbReference>
<dbReference type="GeneID" id="24724565"/>
<name>A0A0A0YRI9_9CAUD</name>
<dbReference type="RefSeq" id="YP_009152129.1">
    <property type="nucleotide sequence ID" value="NC_027381.1"/>
</dbReference>
<reference evidence="2 3" key="1">
    <citation type="journal article" date="2015" name="Genome Announc.">
        <title>Complete Genome Sequence of Enterotoxigenic Escherichia coli N4-Like Podophage Pollock.</title>
        <authorList>
            <person name="Patel R.S."/>
            <person name="Lessor L.E."/>
            <person name="Hernandez A.C."/>
            <person name="Kuty Everett G.F."/>
        </authorList>
    </citation>
    <scope>NUCLEOTIDE SEQUENCE [LARGE SCALE GENOMIC DNA]</scope>
</reference>
<dbReference type="Proteomes" id="UP000030324">
    <property type="component" value="Segment"/>
</dbReference>
<dbReference type="InterPro" id="IPR025169">
    <property type="entry name" value="DUF3927"/>
</dbReference>
<keyword evidence="1" id="KW-0472">Membrane</keyword>
<evidence type="ECO:0000256" key="1">
    <source>
        <dbReference type="SAM" id="Phobius"/>
    </source>
</evidence>
<dbReference type="Pfam" id="PF13064">
    <property type="entry name" value="DUF3927"/>
    <property type="match status" value="1"/>
</dbReference>
<gene>
    <name evidence="2" type="ORF">CPT_Pollock28</name>
</gene>
<keyword evidence="3" id="KW-1185">Reference proteome</keyword>
<feature type="transmembrane region" description="Helical" evidence="1">
    <location>
        <begin position="29"/>
        <end position="47"/>
    </location>
</feature>
<accession>A0A0A0YRI9</accession>
<dbReference type="KEGG" id="vg:24724565"/>
<evidence type="ECO:0000313" key="3">
    <source>
        <dbReference type="Proteomes" id="UP000030324"/>
    </source>
</evidence>
<keyword evidence="1" id="KW-1133">Transmembrane helix</keyword>
<organism evidence="2 3">
    <name type="scientific">Escherichia phage Pollock</name>
    <dbReference type="NCBI Taxonomy" id="1540097"/>
    <lineage>
        <taxon>Viruses</taxon>
        <taxon>Duplodnaviria</taxon>
        <taxon>Heunggongvirae</taxon>
        <taxon>Uroviricota</taxon>
        <taxon>Caudoviricetes</taxon>
        <taxon>Schitoviridae</taxon>
        <taxon>Humphriesvirinae</taxon>
        <taxon>Pollockvirus</taxon>
        <taxon>Pollockvirus pollock</taxon>
    </lineage>
</organism>
<evidence type="ECO:0008006" key="4">
    <source>
        <dbReference type="Google" id="ProtNLM"/>
    </source>
</evidence>
<protein>
    <recommendedName>
        <fullName evidence="4">DUF3927 domain-containing protein</fullName>
    </recommendedName>
</protein>